<evidence type="ECO:0000256" key="8">
    <source>
        <dbReference type="ARBA" id="ARBA00023136"/>
    </source>
</evidence>
<evidence type="ECO:0000256" key="3">
    <source>
        <dbReference type="ARBA" id="ARBA00020019"/>
    </source>
</evidence>
<keyword evidence="8 10" id="KW-0472">Membrane</keyword>
<dbReference type="EMBL" id="CP020921">
    <property type="protein sequence ID" value="AWB10106.1"/>
    <property type="molecule type" value="Genomic_DNA"/>
</dbReference>
<evidence type="ECO:0000259" key="11">
    <source>
        <dbReference type="PROSITE" id="PS50893"/>
    </source>
</evidence>
<evidence type="ECO:0000256" key="7">
    <source>
        <dbReference type="ARBA" id="ARBA00022840"/>
    </source>
</evidence>
<dbReference type="InterPro" id="IPR003593">
    <property type="entry name" value="AAA+_ATPase"/>
</dbReference>
<keyword evidence="4 10" id="KW-1003">Cell membrane</keyword>
<dbReference type="Proteomes" id="UP000244792">
    <property type="component" value="Chromosome"/>
</dbReference>
<dbReference type="InterPro" id="IPR003439">
    <property type="entry name" value="ABC_transporter-like_ATP-bd"/>
</dbReference>
<dbReference type="InterPro" id="IPR017871">
    <property type="entry name" value="ABC_transporter-like_CS"/>
</dbReference>
<keyword evidence="7 10" id="KW-0067">ATP-binding</keyword>
<comment type="subunit">
    <text evidence="10">Homodimer. Forms a membrane-associated complex with FtsX.</text>
</comment>
<dbReference type="Pfam" id="PF00005">
    <property type="entry name" value="ABC_tran"/>
    <property type="match status" value="1"/>
</dbReference>
<name>A0A2R4W045_THEAF</name>
<dbReference type="Gene3D" id="3.40.50.300">
    <property type="entry name" value="P-loop containing nucleotide triphosphate hydrolases"/>
    <property type="match status" value="1"/>
</dbReference>
<sequence>MNPAIVFKNVSKIYHGQIYGLKDINLEVEKGDFVFVTGHSGAGKSTLLKLLYRALLPSTGEVYVNNMNLLKLKQKDIPLFRRTLGVVFQDVKLLPRKTAIENISLCLEMLGLSDREVKKRAYKSLELVKLSSKSRAFPNELSGGEQQRLAIARAISYYPTLLIADEPTGNIDLKTSWEIMSIFENLNRMGMTILITTHNPIIVSKMNKRVVQLKNGQIESDSLWDKPLIYE</sequence>
<dbReference type="PANTHER" id="PTHR24220">
    <property type="entry name" value="IMPORT ATP-BINDING PROTEIN"/>
    <property type="match status" value="1"/>
</dbReference>
<dbReference type="GO" id="GO:0016887">
    <property type="term" value="F:ATP hydrolysis activity"/>
    <property type="evidence" value="ECO:0007669"/>
    <property type="project" value="InterPro"/>
</dbReference>
<evidence type="ECO:0000256" key="10">
    <source>
        <dbReference type="RuleBase" id="RU365094"/>
    </source>
</evidence>
<dbReference type="InterPro" id="IPR005286">
    <property type="entry name" value="Cell_div_FtsE"/>
</dbReference>
<dbReference type="KEGG" id="taci:TDSAC_0740"/>
<proteinExistence type="inferred from homology"/>
<dbReference type="PANTHER" id="PTHR24220:SF470">
    <property type="entry name" value="CELL DIVISION ATP-BINDING PROTEIN FTSE"/>
    <property type="match status" value="1"/>
</dbReference>
<evidence type="ECO:0000256" key="1">
    <source>
        <dbReference type="ARBA" id="ARBA00002579"/>
    </source>
</evidence>
<feature type="domain" description="ABC transporter" evidence="11">
    <location>
        <begin position="5"/>
        <end position="229"/>
    </location>
</feature>
<dbReference type="SUPFAM" id="SSF52540">
    <property type="entry name" value="P-loop containing nucleoside triphosphate hydrolases"/>
    <property type="match status" value="1"/>
</dbReference>
<dbReference type="NCBIfam" id="TIGR02673">
    <property type="entry name" value="FtsE"/>
    <property type="match status" value="1"/>
</dbReference>
<evidence type="ECO:0000256" key="5">
    <source>
        <dbReference type="ARBA" id="ARBA00022618"/>
    </source>
</evidence>
<keyword evidence="6 10" id="KW-0547">Nucleotide-binding</keyword>
<dbReference type="OrthoDB" id="9810992at2"/>
<evidence type="ECO:0000256" key="6">
    <source>
        <dbReference type="ARBA" id="ARBA00022741"/>
    </source>
</evidence>
<comment type="subcellular location">
    <subcellularLocation>
        <location evidence="10">Cell membrane</location>
        <topology evidence="10">Peripheral membrane protein</topology>
        <orientation evidence="10">Cytoplasmic side</orientation>
    </subcellularLocation>
</comment>
<organism evidence="12 13">
    <name type="scientific">Thermodesulfobium acidiphilum</name>
    <dbReference type="NCBI Taxonomy" id="1794699"/>
    <lineage>
        <taxon>Bacteria</taxon>
        <taxon>Pseudomonadati</taxon>
        <taxon>Thermodesulfobiota</taxon>
        <taxon>Thermodesulfobiia</taxon>
        <taxon>Thermodesulfobiales</taxon>
        <taxon>Thermodesulfobiaceae</taxon>
        <taxon>Thermodesulfobium</taxon>
    </lineage>
</organism>
<comment type="function">
    <text evidence="1">Part of the ABC transporter FtsEX involved in cellular division. Important for assembly or stability of the septal ring.</text>
</comment>
<evidence type="ECO:0000313" key="13">
    <source>
        <dbReference type="Proteomes" id="UP000244792"/>
    </source>
</evidence>
<comment type="similarity">
    <text evidence="2 10">Belongs to the ABC transporter superfamily.</text>
</comment>
<dbReference type="GO" id="GO:0022857">
    <property type="term" value="F:transmembrane transporter activity"/>
    <property type="evidence" value="ECO:0007669"/>
    <property type="project" value="TreeGrafter"/>
</dbReference>
<keyword evidence="5 10" id="KW-0132">Cell division</keyword>
<dbReference type="AlphaFoldDB" id="A0A2R4W045"/>
<dbReference type="FunFam" id="3.40.50.300:FF:000056">
    <property type="entry name" value="Cell division ATP-binding protein FtsE"/>
    <property type="match status" value="1"/>
</dbReference>
<dbReference type="PROSITE" id="PS50893">
    <property type="entry name" value="ABC_TRANSPORTER_2"/>
    <property type="match status" value="1"/>
</dbReference>
<keyword evidence="13" id="KW-1185">Reference proteome</keyword>
<reference evidence="12 13" key="1">
    <citation type="submission" date="2017-04" db="EMBL/GenBank/DDBJ databases">
        <title>Genomic insights into metabolism of Thermodesulfobium acidiphilum.</title>
        <authorList>
            <person name="Toshchakov S.V."/>
            <person name="Frolov E.N."/>
            <person name="Kublanov I.V."/>
            <person name="Samarov N.I."/>
            <person name="Novikov A."/>
            <person name="Lebedinsky A.V."/>
            <person name="Bonch-Osmolovskaya E.A."/>
            <person name="Chernyh N.A."/>
        </authorList>
    </citation>
    <scope>NUCLEOTIDE SEQUENCE [LARGE SCALE GENOMIC DNA]</scope>
    <source>
        <strain evidence="12 13">3127-1</strain>
    </source>
</reference>
<evidence type="ECO:0000256" key="9">
    <source>
        <dbReference type="ARBA" id="ARBA00023306"/>
    </source>
</evidence>
<dbReference type="SMART" id="SM00382">
    <property type="entry name" value="AAA"/>
    <property type="match status" value="1"/>
</dbReference>
<evidence type="ECO:0000256" key="2">
    <source>
        <dbReference type="ARBA" id="ARBA00005417"/>
    </source>
</evidence>
<evidence type="ECO:0000313" key="12">
    <source>
        <dbReference type="EMBL" id="AWB10106.1"/>
    </source>
</evidence>
<dbReference type="GO" id="GO:0005886">
    <property type="term" value="C:plasma membrane"/>
    <property type="evidence" value="ECO:0007669"/>
    <property type="project" value="UniProtKB-SubCell"/>
</dbReference>
<dbReference type="RefSeq" id="WP_108308934.1">
    <property type="nucleotide sequence ID" value="NZ_CP020921.1"/>
</dbReference>
<dbReference type="PROSITE" id="PS00211">
    <property type="entry name" value="ABC_TRANSPORTER_1"/>
    <property type="match status" value="1"/>
</dbReference>
<accession>A0A2R4W045</accession>
<dbReference type="GO" id="GO:0051301">
    <property type="term" value="P:cell division"/>
    <property type="evidence" value="ECO:0007669"/>
    <property type="project" value="UniProtKB-UniRule"/>
</dbReference>
<evidence type="ECO:0000256" key="4">
    <source>
        <dbReference type="ARBA" id="ARBA00022475"/>
    </source>
</evidence>
<dbReference type="InterPro" id="IPR027417">
    <property type="entry name" value="P-loop_NTPase"/>
</dbReference>
<dbReference type="InterPro" id="IPR015854">
    <property type="entry name" value="ABC_transpr_LolD-like"/>
</dbReference>
<keyword evidence="9 10" id="KW-0131">Cell cycle</keyword>
<protein>
    <recommendedName>
        <fullName evidence="3 10">Cell division ATP-binding protein FtsE</fullName>
    </recommendedName>
</protein>
<dbReference type="GO" id="GO:0005524">
    <property type="term" value="F:ATP binding"/>
    <property type="evidence" value="ECO:0007669"/>
    <property type="project" value="UniProtKB-UniRule"/>
</dbReference>
<gene>
    <name evidence="10" type="primary">ftsE</name>
    <name evidence="12" type="ORF">TDSAC_0740</name>
</gene>